<protein>
    <submittedName>
        <fullName evidence="1">Nucleoside recognition domain-containing protein</fullName>
    </submittedName>
</protein>
<evidence type="ECO:0000313" key="1">
    <source>
        <dbReference type="EMBL" id="MET1254187.1"/>
    </source>
</evidence>
<accession>A0ABV2BQH0</accession>
<organism evidence="1 2">
    <name type="scientific">Aliikangiella maris</name>
    <dbReference type="NCBI Taxonomy" id="3162458"/>
    <lineage>
        <taxon>Bacteria</taxon>
        <taxon>Pseudomonadati</taxon>
        <taxon>Pseudomonadota</taxon>
        <taxon>Gammaproteobacteria</taxon>
        <taxon>Oceanospirillales</taxon>
        <taxon>Pleioneaceae</taxon>
        <taxon>Aliikangiella</taxon>
    </lineage>
</organism>
<sequence>MAKLSAEIAIGLIGVLAFWCGILKLAEQSGIANWLARGLAPLFTHLMPDVPRGHPALGYVSMNMASNMLGLDNAATPMGIKAMQSLQLLNPVKETATNPQILFLVLNTSSVTIFPITIIMYRLQQGALHPGEVFLPILLATLGSTLAGLISVALIQKINLFHRTVMAYLLGIGGLVGALVLWMLSIPDEQMAIASSTLGNGLLFTTIFTILSIAFYKKIAIYEQFVAGAKEGFELAVKIIPYLVAMLVAIGVMRASGVLNQIVSLIEWVISWLGFDVAFVAALPTAMIKPFSGSGARAMMVETMTTHGVDSFAAKVAAVMQGSTETTFYVLTVYFGAVGVSRVRHAIGCGLIADLTGVVAAIVVSYWFFNF</sequence>
<dbReference type="InterPro" id="IPR052549">
    <property type="entry name" value="SpmB"/>
</dbReference>
<dbReference type="PANTHER" id="PTHR35793:SF2">
    <property type="entry name" value="INNER MEMBRANE PROTEIN YJIG"/>
    <property type="match status" value="1"/>
</dbReference>
<evidence type="ECO:0000313" key="2">
    <source>
        <dbReference type="Proteomes" id="UP001548189"/>
    </source>
</evidence>
<name>A0ABV2BQH0_9GAMM</name>
<reference evidence="1 2" key="1">
    <citation type="submission" date="2024-06" db="EMBL/GenBank/DDBJ databases">
        <authorList>
            <person name="Li F."/>
        </authorList>
    </citation>
    <scope>NUCLEOTIDE SEQUENCE [LARGE SCALE GENOMIC DNA]</scope>
    <source>
        <strain evidence="1 2">GXAS 311</strain>
    </source>
</reference>
<dbReference type="InterPro" id="IPR011415">
    <property type="entry name" value="SpmA_SpmB"/>
</dbReference>
<dbReference type="EMBL" id="JBEVCJ010000003">
    <property type="protein sequence ID" value="MET1254187.1"/>
    <property type="molecule type" value="Genomic_DNA"/>
</dbReference>
<dbReference type="Pfam" id="PF07670">
    <property type="entry name" value="Gate"/>
    <property type="match status" value="2"/>
</dbReference>
<comment type="caution">
    <text evidence="1">The sequence shown here is derived from an EMBL/GenBank/DDBJ whole genome shotgun (WGS) entry which is preliminary data.</text>
</comment>
<keyword evidence="2" id="KW-1185">Reference proteome</keyword>
<dbReference type="InterPro" id="IPR011642">
    <property type="entry name" value="Gate_dom"/>
</dbReference>
<proteinExistence type="predicted"/>
<dbReference type="Proteomes" id="UP001548189">
    <property type="component" value="Unassembled WGS sequence"/>
</dbReference>
<dbReference type="PANTHER" id="PTHR35793">
    <property type="entry name" value="INNER MEMBRANE PROTEIN YJIG"/>
    <property type="match status" value="1"/>
</dbReference>
<dbReference type="PIRSF" id="PIRSF036542">
    <property type="entry name" value="SpmA_SpmB"/>
    <property type="match status" value="1"/>
</dbReference>
<gene>
    <name evidence="1" type="ORF">ABVT43_03505</name>
</gene>